<accession>A0ABM3LHM7</accession>
<evidence type="ECO:0000256" key="2">
    <source>
        <dbReference type="ARBA" id="ARBA00022559"/>
    </source>
</evidence>
<keyword evidence="7" id="KW-0376">Hydrogen peroxide</keyword>
<feature type="domain" description="Catalase core" evidence="8">
    <location>
        <begin position="16"/>
        <end position="398"/>
    </location>
</feature>
<protein>
    <submittedName>
        <fullName evidence="10">Catalase-like</fullName>
    </submittedName>
</protein>
<dbReference type="Gene3D" id="2.40.180.10">
    <property type="entry name" value="Catalase core domain"/>
    <property type="match status" value="1"/>
</dbReference>
<keyword evidence="4" id="KW-0479">Metal-binding</keyword>
<sequence length="492" mass="55947">MFALLLLMAASAAATEYDLGPEFGGDLCYAQPFEEPITNNAEFVNDITAMVREKIPERVVHAKGTGAFGYFELTHDMSRYCRADFLRGVGKRTPVAVRFSTGAGERGSSDFIRDTRGFAVKFYTKEGNCDMVGFHTEMYFYSDPHRFTTVVHGVKKKPDSGMYDYDTYFDAITELPETCNFFVNLYSSHGIPLNYRHMPGFPIHTYQLVNSCGEYYFSRFHYMPDLGVKTLKTMDALTLSSTDPDYSVRDLYEAIQRGDYPSWTVYAQILTMKDVKKHGAKVFDVTRSLSIDDFPLLKIGKLVLNKNAKHFDKEIDQLAMNPGNVVNGILGAPDKLFESRSFLYRDAQYHRLGKNHNKIPVNCPLHKILTYNRDGMYPVGDNEGSAPNYYPNTFGGPQPFTPAWPSNCTRKYRKEGLIQITESPAYNSDQIVEFYNQLTDEGRQILCDNLVMVLKTTSPRIQKKSVYLFGKVHEDLARRLAKGFNSTVSNYE</sequence>
<evidence type="ECO:0000256" key="4">
    <source>
        <dbReference type="ARBA" id="ARBA00022723"/>
    </source>
</evidence>
<keyword evidence="5" id="KW-0560">Oxidoreductase</keyword>
<dbReference type="PIRSF" id="PIRSF038928">
    <property type="entry name" value="Catalase_clade1-3"/>
    <property type="match status" value="1"/>
</dbReference>
<evidence type="ECO:0000256" key="7">
    <source>
        <dbReference type="ARBA" id="ARBA00023324"/>
    </source>
</evidence>
<dbReference type="InterPro" id="IPR010582">
    <property type="entry name" value="Catalase_immune_responsive"/>
</dbReference>
<proteinExistence type="inferred from homology"/>
<gene>
    <name evidence="10" type="primary">LOC112045081</name>
</gene>
<keyword evidence="3" id="KW-0349">Heme</keyword>
<dbReference type="InterPro" id="IPR024711">
    <property type="entry name" value="Catalase_clade1/3"/>
</dbReference>
<dbReference type="PANTHER" id="PTHR11465">
    <property type="entry name" value="CATALASE"/>
    <property type="match status" value="1"/>
</dbReference>
<dbReference type="SMART" id="SM01060">
    <property type="entry name" value="Catalase"/>
    <property type="match status" value="1"/>
</dbReference>
<keyword evidence="6" id="KW-0408">Iron</keyword>
<evidence type="ECO:0000256" key="5">
    <source>
        <dbReference type="ARBA" id="ARBA00023002"/>
    </source>
</evidence>
<dbReference type="RefSeq" id="XP_052738572.1">
    <property type="nucleotide sequence ID" value="XM_052882612.1"/>
</dbReference>
<evidence type="ECO:0000313" key="10">
    <source>
        <dbReference type="RefSeq" id="XP_052738572.1"/>
    </source>
</evidence>
<comment type="similarity">
    <text evidence="1">Belongs to the catalase family.</text>
</comment>
<name>A0ABM3LHM7_BICAN</name>
<dbReference type="InterPro" id="IPR018028">
    <property type="entry name" value="Catalase"/>
</dbReference>
<evidence type="ECO:0000256" key="6">
    <source>
        <dbReference type="ARBA" id="ARBA00023004"/>
    </source>
</evidence>
<dbReference type="PANTHER" id="PTHR11465:SF9">
    <property type="entry name" value="CATALASE"/>
    <property type="match status" value="1"/>
</dbReference>
<evidence type="ECO:0000313" key="9">
    <source>
        <dbReference type="Proteomes" id="UP001652582"/>
    </source>
</evidence>
<keyword evidence="9" id="KW-1185">Reference proteome</keyword>
<reference evidence="10" key="1">
    <citation type="submission" date="2025-08" db="UniProtKB">
        <authorList>
            <consortium name="RefSeq"/>
        </authorList>
    </citation>
    <scope>IDENTIFICATION</scope>
</reference>
<dbReference type="Pfam" id="PF06628">
    <property type="entry name" value="Catalase-rel"/>
    <property type="match status" value="1"/>
</dbReference>
<dbReference type="Proteomes" id="UP001652582">
    <property type="component" value="Chromosome 7"/>
</dbReference>
<evidence type="ECO:0000256" key="3">
    <source>
        <dbReference type="ARBA" id="ARBA00022617"/>
    </source>
</evidence>
<keyword evidence="2" id="KW-0575">Peroxidase</keyword>
<dbReference type="PROSITE" id="PS51402">
    <property type="entry name" value="CATALASE_3"/>
    <property type="match status" value="1"/>
</dbReference>
<dbReference type="PRINTS" id="PR00067">
    <property type="entry name" value="CATALASE"/>
</dbReference>
<dbReference type="GeneID" id="112045081"/>
<dbReference type="Pfam" id="PF00199">
    <property type="entry name" value="Catalase"/>
    <property type="match status" value="1"/>
</dbReference>
<organism evidence="9 10">
    <name type="scientific">Bicyclus anynana</name>
    <name type="common">Squinting bush brown butterfly</name>
    <dbReference type="NCBI Taxonomy" id="110368"/>
    <lineage>
        <taxon>Eukaryota</taxon>
        <taxon>Metazoa</taxon>
        <taxon>Ecdysozoa</taxon>
        <taxon>Arthropoda</taxon>
        <taxon>Hexapoda</taxon>
        <taxon>Insecta</taxon>
        <taxon>Pterygota</taxon>
        <taxon>Neoptera</taxon>
        <taxon>Endopterygota</taxon>
        <taxon>Lepidoptera</taxon>
        <taxon>Glossata</taxon>
        <taxon>Ditrysia</taxon>
        <taxon>Papilionoidea</taxon>
        <taxon>Nymphalidae</taxon>
        <taxon>Satyrinae</taxon>
        <taxon>Satyrini</taxon>
        <taxon>Mycalesina</taxon>
        <taxon>Bicyclus</taxon>
    </lineage>
</organism>
<dbReference type="SUPFAM" id="SSF56634">
    <property type="entry name" value="Heme-dependent catalase-like"/>
    <property type="match status" value="1"/>
</dbReference>
<dbReference type="InterPro" id="IPR020835">
    <property type="entry name" value="Catalase_sf"/>
</dbReference>
<evidence type="ECO:0000256" key="1">
    <source>
        <dbReference type="ARBA" id="ARBA00005329"/>
    </source>
</evidence>
<dbReference type="InterPro" id="IPR011614">
    <property type="entry name" value="Catalase_core"/>
</dbReference>
<evidence type="ECO:0000259" key="8">
    <source>
        <dbReference type="SMART" id="SM01060"/>
    </source>
</evidence>